<dbReference type="AlphaFoldDB" id="A0A7R8ZVW2"/>
<dbReference type="OrthoDB" id="70250at2759"/>
<dbReference type="PANTHER" id="PTHR21329">
    <property type="entry name" value="PHOSPHATIDYLINOSITOL N-ACETYLGLUCOSAMINYLTRANSFERASE SUBUNIT Q-RELATED"/>
    <property type="match status" value="1"/>
</dbReference>
<proteinExistence type="predicted"/>
<reference evidence="1" key="1">
    <citation type="submission" date="2020-11" db="EMBL/GenBank/DDBJ databases">
        <authorList>
            <person name="Tran Van P."/>
        </authorList>
    </citation>
    <scope>NUCLEOTIDE SEQUENCE</scope>
</reference>
<evidence type="ECO:0000313" key="1">
    <source>
        <dbReference type="EMBL" id="CAD7233934.1"/>
    </source>
</evidence>
<dbReference type="GO" id="GO:0005783">
    <property type="term" value="C:endoplasmic reticulum"/>
    <property type="evidence" value="ECO:0007669"/>
    <property type="project" value="TreeGrafter"/>
</dbReference>
<dbReference type="EMBL" id="OB667317">
    <property type="protein sequence ID" value="CAD7233934.1"/>
    <property type="molecule type" value="Genomic_DNA"/>
</dbReference>
<accession>A0A7R8ZVW2</accession>
<dbReference type="Pfam" id="PF05024">
    <property type="entry name" value="Gpi1"/>
    <property type="match status" value="1"/>
</dbReference>
<dbReference type="InterPro" id="IPR007720">
    <property type="entry name" value="PigQ/GPI1"/>
</dbReference>
<protein>
    <submittedName>
        <fullName evidence="1">Uncharacterized protein</fullName>
    </submittedName>
</protein>
<organism evidence="1">
    <name type="scientific">Cyprideis torosa</name>
    <dbReference type="NCBI Taxonomy" id="163714"/>
    <lineage>
        <taxon>Eukaryota</taxon>
        <taxon>Metazoa</taxon>
        <taxon>Ecdysozoa</taxon>
        <taxon>Arthropoda</taxon>
        <taxon>Crustacea</taxon>
        <taxon>Oligostraca</taxon>
        <taxon>Ostracoda</taxon>
        <taxon>Podocopa</taxon>
        <taxon>Podocopida</taxon>
        <taxon>Cytherocopina</taxon>
        <taxon>Cytheroidea</taxon>
        <taxon>Cytherideidae</taxon>
        <taxon>Cyprideis</taxon>
    </lineage>
</organism>
<dbReference type="GO" id="GO:0016020">
    <property type="term" value="C:membrane"/>
    <property type="evidence" value="ECO:0007669"/>
    <property type="project" value="InterPro"/>
</dbReference>
<name>A0A7R8ZVW2_9CRUS</name>
<sequence length="521" mass="58244">MFQLLLPETACDLWEGKSGLLTGVVDTLSDISGEDKTVIYICSLCSTSSSVLPNERIVGWLNTSSNDPSLLNLVSCSNGTVREKAVCVCLRIVKTSEGNIQMNVKFCAAIPHLGNVEFREIPDAACVIISFPLEDVQRCQFLCRSAESNMDETFPGLQRALGLSPPMDNIQTISEEVDDSFHSPIRRKVERFFLLSSFICQLKDRARQVAMVSSAISSVSPCRPLSLSVGNVLVCILLDVFAASILLRYTSLSTLTPQELLVAFLNNTNDVVEFLRNLLDWIMGVPIGLKLNEPVNQALDVIRPVLLLLLRLLLHSSFLGVTIQLSIFRDLLALATFHVYCFYVYAAKLFNIQFSALMALWRLFRGKRWNPLLQRLDPYPYQIDQLFLGTLAFTVFFFLLPTTVVYYIVFTALRLLLLILEGCLYRLQYFLNVVPIYAFWLWLMRSPKICGSVQLSLASPLPMSSSGHSESHNLILRSSLAPFPLLTSLKMTVPSVPQAPTSPALAKTIHSLFLGRIIYPL</sequence>
<dbReference type="PANTHER" id="PTHR21329:SF3">
    <property type="entry name" value="PHOSPHATIDYLINOSITOL N-ACETYLGLUCOSAMINYLTRANSFERASE SUBUNIT Q"/>
    <property type="match status" value="1"/>
</dbReference>
<dbReference type="GO" id="GO:0006506">
    <property type="term" value="P:GPI anchor biosynthetic process"/>
    <property type="evidence" value="ECO:0007669"/>
    <property type="project" value="InterPro"/>
</dbReference>
<gene>
    <name evidence="1" type="ORF">CTOB1V02_LOCUS11752</name>
</gene>